<evidence type="ECO:0000256" key="1">
    <source>
        <dbReference type="SAM" id="MobiDB-lite"/>
    </source>
</evidence>
<dbReference type="PANTHER" id="PTHR42305:SF1">
    <property type="entry name" value="MEMBRANE PROTEIN RV1733C-RELATED"/>
    <property type="match status" value="1"/>
</dbReference>
<proteinExistence type="predicted"/>
<reference evidence="2 3" key="1">
    <citation type="submission" date="2024-06" db="EMBL/GenBank/DDBJ databases">
        <title>The Natural Products Discovery Center: Release of the First 8490 Sequenced Strains for Exploring Actinobacteria Biosynthetic Diversity.</title>
        <authorList>
            <person name="Kalkreuter E."/>
            <person name="Kautsar S.A."/>
            <person name="Yang D."/>
            <person name="Bader C.D."/>
            <person name="Teijaro C.N."/>
            <person name="Fluegel L."/>
            <person name="Davis C.M."/>
            <person name="Simpson J.R."/>
            <person name="Lauterbach L."/>
            <person name="Steele A.D."/>
            <person name="Gui C."/>
            <person name="Meng S."/>
            <person name="Li G."/>
            <person name="Viehrig K."/>
            <person name="Ye F."/>
            <person name="Su P."/>
            <person name="Kiefer A.F."/>
            <person name="Nichols A."/>
            <person name="Cepeda A.J."/>
            <person name="Yan W."/>
            <person name="Fan B."/>
            <person name="Jiang Y."/>
            <person name="Adhikari A."/>
            <person name="Zheng C.-J."/>
            <person name="Schuster L."/>
            <person name="Cowan T.M."/>
            <person name="Smanski M.J."/>
            <person name="Chevrette M.G."/>
            <person name="De Carvalho L.P.S."/>
            <person name="Shen B."/>
        </authorList>
    </citation>
    <scope>NUCLEOTIDE SEQUENCE [LARGE SCALE GENOMIC DNA]</scope>
    <source>
        <strain evidence="2 3">NPDC048117</strain>
    </source>
</reference>
<sequence length="117" mass="12229">MGSRRRTRTWRWRNNPLRRGEDLLEAWTVVIVWAVMALGGVAVGAATAHAAADLFAGQRAERHAVGAVLLGDVPGLRRGPGAAVTRTPPGSAGRTMTAPSAPSGRGWSPGRRPGNAS</sequence>
<dbReference type="InterPro" id="IPR039708">
    <property type="entry name" value="MT1774/Rv1733c-like"/>
</dbReference>
<evidence type="ECO:0000313" key="2">
    <source>
        <dbReference type="EMBL" id="MEU9576114.1"/>
    </source>
</evidence>
<name>A0ABV3EIU6_9ACTN</name>
<protein>
    <submittedName>
        <fullName evidence="2">Uncharacterized protein</fullName>
    </submittedName>
</protein>
<dbReference type="PANTHER" id="PTHR42305">
    <property type="entry name" value="MEMBRANE PROTEIN RV1733C-RELATED"/>
    <property type="match status" value="1"/>
</dbReference>
<feature type="region of interest" description="Disordered" evidence="1">
    <location>
        <begin position="77"/>
        <end position="117"/>
    </location>
</feature>
<keyword evidence="3" id="KW-1185">Reference proteome</keyword>
<dbReference type="Proteomes" id="UP001551584">
    <property type="component" value="Unassembled WGS sequence"/>
</dbReference>
<dbReference type="EMBL" id="JBEZNA010000003">
    <property type="protein sequence ID" value="MEU9576114.1"/>
    <property type="molecule type" value="Genomic_DNA"/>
</dbReference>
<gene>
    <name evidence="2" type="ORF">AB0D95_02275</name>
</gene>
<organism evidence="2 3">
    <name type="scientific">Streptomyces chilikensis</name>
    <dbReference type="NCBI Taxonomy" id="1194079"/>
    <lineage>
        <taxon>Bacteria</taxon>
        <taxon>Bacillati</taxon>
        <taxon>Actinomycetota</taxon>
        <taxon>Actinomycetes</taxon>
        <taxon>Kitasatosporales</taxon>
        <taxon>Streptomycetaceae</taxon>
        <taxon>Streptomyces</taxon>
    </lineage>
</organism>
<accession>A0ABV3EIU6</accession>
<evidence type="ECO:0000313" key="3">
    <source>
        <dbReference type="Proteomes" id="UP001551584"/>
    </source>
</evidence>
<comment type="caution">
    <text evidence="2">The sequence shown here is derived from an EMBL/GenBank/DDBJ whole genome shotgun (WGS) entry which is preliminary data.</text>
</comment>
<feature type="compositionally biased region" description="Low complexity" evidence="1">
    <location>
        <begin position="98"/>
        <end position="117"/>
    </location>
</feature>